<name>A0A0M9VW52_ESCWE</name>
<dbReference type="OrthoDB" id="2915840at2759"/>
<keyword evidence="6" id="KW-1185">Reference proteome</keyword>
<protein>
    <submittedName>
        <fullName evidence="5">Putative flavin-containing monooxygenase 1</fullName>
    </submittedName>
</protein>
<comment type="similarity">
    <text evidence="1">Belongs to the FMO family.</text>
</comment>
<dbReference type="STRING" id="150374.A0A0M9VW52"/>
<accession>A0A0M9VW52</accession>
<dbReference type="Proteomes" id="UP000053831">
    <property type="component" value="Unassembled WGS sequence"/>
</dbReference>
<sequence length="234" mass="25758">METYDCVVVGAGCYGLAAAKQYRFTHPDHSIRVFASEDTIGGTWAEERLYPNLKSNNLLGTLEYPDFPMDPERFAVEQGCHVSGSAIHAYLKAYAVEFGLSDFIHLRTKVTVAEHLGGQNSPQGGWILTVIDLEKQEAAGSKVHARRLIVASGLTSVPRIPQLPGEEHFGGRIFHTKFFAQNVDTLKTARSVTILGGSKSAWDAAYSYATAGVQVNWVIRCMLQTLKGLRVMKR</sequence>
<dbReference type="InterPro" id="IPR050346">
    <property type="entry name" value="FMO-like"/>
</dbReference>
<dbReference type="GO" id="GO:0050660">
    <property type="term" value="F:flavin adenine dinucleotide binding"/>
    <property type="evidence" value="ECO:0007669"/>
    <property type="project" value="InterPro"/>
</dbReference>
<keyword evidence="3" id="KW-0274">FAD</keyword>
<evidence type="ECO:0000256" key="4">
    <source>
        <dbReference type="ARBA" id="ARBA00023002"/>
    </source>
</evidence>
<comment type="caution">
    <text evidence="5">The sequence shown here is derived from an EMBL/GenBank/DDBJ whole genome shotgun (WGS) entry which is preliminary data.</text>
</comment>
<dbReference type="GO" id="GO:0050661">
    <property type="term" value="F:NADP binding"/>
    <property type="evidence" value="ECO:0007669"/>
    <property type="project" value="InterPro"/>
</dbReference>
<keyword evidence="5" id="KW-0503">Monooxygenase</keyword>
<organism evidence="5 6">
    <name type="scientific">Escovopsis weberi</name>
    <dbReference type="NCBI Taxonomy" id="150374"/>
    <lineage>
        <taxon>Eukaryota</taxon>
        <taxon>Fungi</taxon>
        <taxon>Dikarya</taxon>
        <taxon>Ascomycota</taxon>
        <taxon>Pezizomycotina</taxon>
        <taxon>Sordariomycetes</taxon>
        <taxon>Hypocreomycetidae</taxon>
        <taxon>Hypocreales</taxon>
        <taxon>Hypocreaceae</taxon>
        <taxon>Escovopsis</taxon>
    </lineage>
</organism>
<proteinExistence type="inferred from homology"/>
<dbReference type="EMBL" id="LGSR01000006">
    <property type="protein sequence ID" value="KOS21705.1"/>
    <property type="molecule type" value="Genomic_DNA"/>
</dbReference>
<evidence type="ECO:0000256" key="1">
    <source>
        <dbReference type="ARBA" id="ARBA00009183"/>
    </source>
</evidence>
<dbReference type="InterPro" id="IPR020946">
    <property type="entry name" value="Flavin_mOase-like"/>
</dbReference>
<dbReference type="AlphaFoldDB" id="A0A0M9VW52"/>
<evidence type="ECO:0000313" key="6">
    <source>
        <dbReference type="Proteomes" id="UP000053831"/>
    </source>
</evidence>
<dbReference type="SUPFAM" id="SSF51905">
    <property type="entry name" value="FAD/NAD(P)-binding domain"/>
    <property type="match status" value="1"/>
</dbReference>
<keyword evidence="2" id="KW-0285">Flavoprotein</keyword>
<dbReference type="InterPro" id="IPR036188">
    <property type="entry name" value="FAD/NAD-bd_sf"/>
</dbReference>
<evidence type="ECO:0000256" key="2">
    <source>
        <dbReference type="ARBA" id="ARBA00022630"/>
    </source>
</evidence>
<evidence type="ECO:0000313" key="5">
    <source>
        <dbReference type="EMBL" id="KOS21705.1"/>
    </source>
</evidence>
<dbReference type="PANTHER" id="PTHR23023">
    <property type="entry name" value="DIMETHYLANILINE MONOOXYGENASE"/>
    <property type="match status" value="1"/>
</dbReference>
<dbReference type="GO" id="GO:0004499">
    <property type="term" value="F:N,N-dimethylaniline monooxygenase activity"/>
    <property type="evidence" value="ECO:0007669"/>
    <property type="project" value="InterPro"/>
</dbReference>
<dbReference type="Pfam" id="PF00743">
    <property type="entry name" value="FMO-like"/>
    <property type="match status" value="1"/>
</dbReference>
<keyword evidence="4" id="KW-0560">Oxidoreductase</keyword>
<dbReference type="Gene3D" id="3.50.50.60">
    <property type="entry name" value="FAD/NAD(P)-binding domain"/>
    <property type="match status" value="1"/>
</dbReference>
<gene>
    <name evidence="5" type="ORF">ESCO_002253</name>
</gene>
<evidence type="ECO:0000256" key="3">
    <source>
        <dbReference type="ARBA" id="ARBA00022827"/>
    </source>
</evidence>
<reference evidence="5 6" key="1">
    <citation type="submission" date="2015-07" db="EMBL/GenBank/DDBJ databases">
        <title>The genome of the fungus Escovopsis weberi, a specialized disease agent of ant agriculture.</title>
        <authorList>
            <person name="de Man T.J."/>
            <person name="Stajich J.E."/>
            <person name="Kubicek C.P."/>
            <person name="Chenthamara K."/>
            <person name="Atanasova L."/>
            <person name="Druzhinina I.S."/>
            <person name="Birnbaum S."/>
            <person name="Barribeau S.M."/>
            <person name="Teiling C."/>
            <person name="Suen G."/>
            <person name="Currie C."/>
            <person name="Gerardo N.M."/>
        </authorList>
    </citation>
    <scope>NUCLEOTIDE SEQUENCE [LARGE SCALE GENOMIC DNA]</scope>
</reference>